<proteinExistence type="predicted"/>
<dbReference type="PANTHER" id="PTHR35273">
    <property type="entry name" value="ALPHA-1,4 POLYGALACTOSAMINIDASE, PUTATIVE (AFU_ORTHOLOGUE AFUA_3G07890)-RELATED"/>
    <property type="match status" value="1"/>
</dbReference>
<accession>A0A1V6V6W9</accession>
<reference evidence="6" key="1">
    <citation type="journal article" date="2017" name="Nat. Microbiol.">
        <title>Global analysis of biosynthetic gene clusters reveals vast potential of secondary metabolite production in Penicillium species.</title>
        <authorList>
            <person name="Nielsen J.C."/>
            <person name="Grijseels S."/>
            <person name="Prigent S."/>
            <person name="Ji B."/>
            <person name="Dainat J."/>
            <person name="Nielsen K.F."/>
            <person name="Frisvad J.C."/>
            <person name="Workman M."/>
            <person name="Nielsen J."/>
        </authorList>
    </citation>
    <scope>NUCLEOTIDE SEQUENCE [LARGE SCALE GENOMIC DNA]</scope>
    <source>
        <strain evidence="6">IBT 31321</strain>
    </source>
</reference>
<sequence>MNASQTSGWQALATSRKLLVFCVLGLFLLAIGMDLRGEPGSRHNQKMSKRDTTSTDDTDIWQPEAGVKWQIQLVDPVEDTTVDADIWDIDLFENTAETITALKGKGHKVICYFSAGTYEDWRPDISKFDPKDFGSNLDEWPGERWLDLKSDKVRAIMSSRLDIAKDKGCDGVDPDNIDAYGNENGLELTEADSIDFLTFLAKESHSRGMAIGLKNGGDIIGSVIDMMQWSVNEQCAEYNECETYAAFTEVNKPVFHIEYSGESLEARDFDDTSATTTSALTGSGATAAGSVGLTSVASGGNSGNLAGPLEFVDPKEAATGTTTEAPTGNGGTAADSVMPEGSDSASQSLAGLLGSTGSGVDPKDGAITGSGVDPKDGAITGSGVDPKDGAITGSGVDPKDGAITGSGVDPKEGISGPTTEAPTGSGTTAADSIMPQGSGDTSGSLAGPLAYIDPKESATSTASEALTGNSDNTLDSLAAPVDYLDLKPDAGGDVNADVTKEENLRGHGLYKVRSRSVLSKLKISACNAANADKFSTVIKNMDLDAWVEYC</sequence>
<evidence type="ECO:0000256" key="3">
    <source>
        <dbReference type="SAM" id="MobiDB-lite"/>
    </source>
</evidence>
<dbReference type="GO" id="GO:0004557">
    <property type="term" value="F:alpha-galactosidase activity"/>
    <property type="evidence" value="ECO:0007669"/>
    <property type="project" value="UniProtKB-EC"/>
</dbReference>
<dbReference type="InterPro" id="IPR013785">
    <property type="entry name" value="Aldolase_TIM"/>
</dbReference>
<dbReference type="InterPro" id="IPR017853">
    <property type="entry name" value="GH"/>
</dbReference>
<name>A0A1V6V6W9_9EURO</name>
<evidence type="ECO:0000256" key="1">
    <source>
        <dbReference type="ARBA" id="ARBA00001255"/>
    </source>
</evidence>
<dbReference type="EC" id="3.2.1.22" evidence="2"/>
<gene>
    <name evidence="5" type="ORF">PENCOP_c001G02682</name>
</gene>
<feature type="compositionally biased region" description="Low complexity" evidence="3">
    <location>
        <begin position="341"/>
        <end position="359"/>
    </location>
</feature>
<dbReference type="Proteomes" id="UP000191500">
    <property type="component" value="Unassembled WGS sequence"/>
</dbReference>
<protein>
    <recommendedName>
        <fullName evidence="2">alpha-galactosidase</fullName>
        <ecNumber evidence="2">3.2.1.22</ecNumber>
    </recommendedName>
</protein>
<feature type="region of interest" description="Disordered" evidence="3">
    <location>
        <begin position="319"/>
        <end position="449"/>
    </location>
</feature>
<evidence type="ECO:0000259" key="4">
    <source>
        <dbReference type="Pfam" id="PF03537"/>
    </source>
</evidence>
<organism evidence="5 6">
    <name type="scientific">Penicillium coprophilum</name>
    <dbReference type="NCBI Taxonomy" id="36646"/>
    <lineage>
        <taxon>Eukaryota</taxon>
        <taxon>Fungi</taxon>
        <taxon>Dikarya</taxon>
        <taxon>Ascomycota</taxon>
        <taxon>Pezizomycotina</taxon>
        <taxon>Eurotiomycetes</taxon>
        <taxon>Eurotiomycetidae</taxon>
        <taxon>Eurotiales</taxon>
        <taxon>Aspergillaceae</taxon>
        <taxon>Penicillium</taxon>
    </lineage>
</organism>
<dbReference type="SUPFAM" id="SSF51445">
    <property type="entry name" value="(Trans)glycosidases"/>
    <property type="match status" value="1"/>
</dbReference>
<evidence type="ECO:0000313" key="6">
    <source>
        <dbReference type="Proteomes" id="UP000191500"/>
    </source>
</evidence>
<evidence type="ECO:0000313" key="5">
    <source>
        <dbReference type="EMBL" id="OQE46213.1"/>
    </source>
</evidence>
<evidence type="ECO:0000256" key="2">
    <source>
        <dbReference type="ARBA" id="ARBA00012755"/>
    </source>
</evidence>
<dbReference type="EMBL" id="MDDG01000001">
    <property type="protein sequence ID" value="OQE46213.1"/>
    <property type="molecule type" value="Genomic_DNA"/>
</dbReference>
<comment type="catalytic activity">
    <reaction evidence="1">
        <text>Hydrolysis of terminal, non-reducing alpha-D-galactose residues in alpha-D-galactosides, including galactose oligosaccharides, galactomannans and galactolipids.</text>
        <dbReference type="EC" id="3.2.1.22"/>
    </reaction>
</comment>
<feature type="compositionally biased region" description="Polar residues" evidence="3">
    <location>
        <begin position="416"/>
        <end position="430"/>
    </location>
</feature>
<comment type="caution">
    <text evidence="5">The sequence shown here is derived from an EMBL/GenBank/DDBJ whole genome shotgun (WGS) entry which is preliminary data.</text>
</comment>
<dbReference type="Pfam" id="PF03537">
    <property type="entry name" value="Glyco_hydro_114"/>
    <property type="match status" value="1"/>
</dbReference>
<dbReference type="Gene3D" id="3.20.20.70">
    <property type="entry name" value="Aldolase class I"/>
    <property type="match status" value="1"/>
</dbReference>
<dbReference type="STRING" id="36646.A0A1V6V6W9"/>
<dbReference type="PANTHER" id="PTHR35273:SF2">
    <property type="entry name" value="ALPHA-GALACTOSIDASE"/>
    <property type="match status" value="1"/>
</dbReference>
<feature type="domain" description="Glycoside-hydrolase family GH114 TIM-barrel" evidence="4">
    <location>
        <begin position="68"/>
        <end position="267"/>
    </location>
</feature>
<dbReference type="InterPro" id="IPR004352">
    <property type="entry name" value="GH114_TIM-barrel"/>
</dbReference>
<keyword evidence="6" id="KW-1185">Reference proteome</keyword>
<dbReference type="AlphaFoldDB" id="A0A1V6V6W9"/>